<keyword evidence="2" id="KW-1185">Reference proteome</keyword>
<reference evidence="1 2" key="1">
    <citation type="journal article" date="2022" name="Nat. Ecol. Evol.">
        <title>A masculinizing supergene underlies an exaggerated male reproductive morph in a spider.</title>
        <authorList>
            <person name="Hendrickx F."/>
            <person name="De Corte Z."/>
            <person name="Sonet G."/>
            <person name="Van Belleghem S.M."/>
            <person name="Kostlbacher S."/>
            <person name="Vangestel C."/>
        </authorList>
    </citation>
    <scope>NUCLEOTIDE SEQUENCE [LARGE SCALE GENOMIC DNA]</scope>
    <source>
        <strain evidence="1">W744_W776</strain>
    </source>
</reference>
<proteinExistence type="predicted"/>
<dbReference type="AlphaFoldDB" id="A0AAV6UCX5"/>
<accession>A0AAV6UCX5</accession>
<sequence length="109" mass="12638">MNETMSNTTTSESNMTIPILIIVEEANKMKTQYDTDADYSVRDVNWIVVRKITNITVTKESSVDPKTKKTMDVVTENRAEEYRVFQDGAQRQVLTEKNIKTMPFPFHFL</sequence>
<protein>
    <submittedName>
        <fullName evidence="1">Uncharacterized protein</fullName>
    </submittedName>
</protein>
<gene>
    <name evidence="1" type="ORF">JTE90_016608</name>
</gene>
<dbReference type="Proteomes" id="UP000827092">
    <property type="component" value="Unassembled WGS sequence"/>
</dbReference>
<dbReference type="EMBL" id="JAFNEN010000536">
    <property type="protein sequence ID" value="KAG8181096.1"/>
    <property type="molecule type" value="Genomic_DNA"/>
</dbReference>
<name>A0AAV6UCX5_9ARAC</name>
<comment type="caution">
    <text evidence="1">The sequence shown here is derived from an EMBL/GenBank/DDBJ whole genome shotgun (WGS) entry which is preliminary data.</text>
</comment>
<organism evidence="1 2">
    <name type="scientific">Oedothorax gibbosus</name>
    <dbReference type="NCBI Taxonomy" id="931172"/>
    <lineage>
        <taxon>Eukaryota</taxon>
        <taxon>Metazoa</taxon>
        <taxon>Ecdysozoa</taxon>
        <taxon>Arthropoda</taxon>
        <taxon>Chelicerata</taxon>
        <taxon>Arachnida</taxon>
        <taxon>Araneae</taxon>
        <taxon>Araneomorphae</taxon>
        <taxon>Entelegynae</taxon>
        <taxon>Araneoidea</taxon>
        <taxon>Linyphiidae</taxon>
        <taxon>Erigoninae</taxon>
        <taxon>Oedothorax</taxon>
    </lineage>
</organism>
<evidence type="ECO:0000313" key="2">
    <source>
        <dbReference type="Proteomes" id="UP000827092"/>
    </source>
</evidence>
<evidence type="ECO:0000313" key="1">
    <source>
        <dbReference type="EMBL" id="KAG8181096.1"/>
    </source>
</evidence>